<dbReference type="HAMAP" id="MF_00356">
    <property type="entry name" value="DNApol_PolC"/>
    <property type="match status" value="1"/>
</dbReference>
<dbReference type="SMART" id="SM00479">
    <property type="entry name" value="EXOIII"/>
    <property type="match status" value="1"/>
</dbReference>
<dbReference type="Gene3D" id="3.20.20.140">
    <property type="entry name" value="Metal-dependent hydrolases"/>
    <property type="match status" value="2"/>
</dbReference>
<dbReference type="eggNOG" id="COG2176">
    <property type="taxonomic scope" value="Bacteria"/>
</dbReference>
<dbReference type="InterPro" id="IPR040982">
    <property type="entry name" value="DNA_pol3_finger"/>
</dbReference>
<dbReference type="Gene3D" id="1.10.150.870">
    <property type="match status" value="1"/>
</dbReference>
<dbReference type="CDD" id="cd06127">
    <property type="entry name" value="DEDDh"/>
    <property type="match status" value="1"/>
</dbReference>
<feature type="domain" description="Polymerase/histidinol phosphatase N-terminal" evidence="8">
    <location>
        <begin position="338"/>
        <end position="401"/>
    </location>
</feature>
<dbReference type="Pfam" id="PF17657">
    <property type="entry name" value="DNA_pol3_finger"/>
    <property type="match status" value="1"/>
</dbReference>
<dbReference type="InterPro" id="IPR044923">
    <property type="entry name" value="PolC_middle_finger_sf"/>
</dbReference>
<evidence type="ECO:0000256" key="1">
    <source>
        <dbReference type="ARBA" id="ARBA00022679"/>
    </source>
</evidence>
<dbReference type="Gene3D" id="1.10.150.700">
    <property type="entry name" value="PolC, middle finger domain"/>
    <property type="match status" value="1"/>
</dbReference>
<keyword evidence="6" id="KW-0540">Nuclease</keyword>
<dbReference type="FunFam" id="3.30.420.10:FF:000045">
    <property type="entry name" value="3'-5' exonuclease DinG"/>
    <property type="match status" value="1"/>
</dbReference>
<dbReference type="PANTHER" id="PTHR32294">
    <property type="entry name" value="DNA POLYMERASE III SUBUNIT ALPHA"/>
    <property type="match status" value="1"/>
</dbReference>
<gene>
    <name evidence="6 9" type="primary">polC</name>
    <name evidence="9" type="ORF">MGM1_4790</name>
</gene>
<dbReference type="InterPro" id="IPR004805">
    <property type="entry name" value="DnaE2/DnaE/PolC"/>
</dbReference>
<name>A0A097STD0_9BACT</name>
<keyword evidence="6" id="KW-0378">Hydrolase</keyword>
<dbReference type="Proteomes" id="UP000030066">
    <property type="component" value="Chromosome"/>
</dbReference>
<dbReference type="EC" id="2.7.7.7" evidence="6"/>
<dbReference type="GO" id="GO:0008408">
    <property type="term" value="F:3'-5' exonuclease activity"/>
    <property type="evidence" value="ECO:0007669"/>
    <property type="project" value="UniProtKB-UniRule"/>
</dbReference>
<dbReference type="GO" id="GO:0005737">
    <property type="term" value="C:cytoplasm"/>
    <property type="evidence" value="ECO:0007669"/>
    <property type="project" value="UniProtKB-SubCell"/>
</dbReference>
<dbReference type="InterPro" id="IPR011708">
    <property type="entry name" value="DNA_pol3_alpha_NTPase_dom"/>
</dbReference>
<keyword evidence="4 6" id="KW-0269">Exonuclease</keyword>
<dbReference type="InterPro" id="IPR006308">
    <property type="entry name" value="Pol_III_a_PolC-type_gram_pos"/>
</dbReference>
<dbReference type="PANTHER" id="PTHR32294:SF5">
    <property type="entry name" value="DNA POLYMERASE III POLC-TYPE"/>
    <property type="match status" value="1"/>
</dbReference>
<protein>
    <recommendedName>
        <fullName evidence="6">DNA polymerase III PolC-type</fullName>
        <shortName evidence="6">PolIII</shortName>
        <ecNumber evidence="6">2.7.7.7</ecNumber>
    </recommendedName>
</protein>
<dbReference type="GO" id="GO:0003677">
    <property type="term" value="F:DNA binding"/>
    <property type="evidence" value="ECO:0007669"/>
    <property type="project" value="UniProtKB-UniRule"/>
</dbReference>
<proteinExistence type="inferred from homology"/>
<dbReference type="Pfam" id="PF00929">
    <property type="entry name" value="RNase_T"/>
    <property type="match status" value="1"/>
</dbReference>
<dbReference type="Gene3D" id="6.10.140.1510">
    <property type="match status" value="1"/>
</dbReference>
<comment type="subcellular location">
    <subcellularLocation>
        <location evidence="6">Cytoplasm</location>
    </subcellularLocation>
</comment>
<keyword evidence="6" id="KW-0963">Cytoplasm</keyword>
<comment type="catalytic activity">
    <reaction evidence="6">
        <text>DNA(n) + a 2'-deoxyribonucleoside 5'-triphosphate = DNA(n+1) + diphosphate</text>
        <dbReference type="Rhea" id="RHEA:22508"/>
        <dbReference type="Rhea" id="RHEA-COMP:17339"/>
        <dbReference type="Rhea" id="RHEA-COMP:17340"/>
        <dbReference type="ChEBI" id="CHEBI:33019"/>
        <dbReference type="ChEBI" id="CHEBI:61560"/>
        <dbReference type="ChEBI" id="CHEBI:173112"/>
        <dbReference type="EC" id="2.7.7.7"/>
    </reaction>
</comment>
<dbReference type="Gene3D" id="2.40.50.140">
    <property type="entry name" value="Nucleic acid-binding proteins"/>
    <property type="match status" value="1"/>
</dbReference>
<keyword evidence="5 6" id="KW-0239">DNA-directed DNA polymerase</keyword>
<evidence type="ECO:0000256" key="3">
    <source>
        <dbReference type="ARBA" id="ARBA00022705"/>
    </source>
</evidence>
<dbReference type="InterPro" id="IPR036397">
    <property type="entry name" value="RNaseH_sf"/>
</dbReference>
<dbReference type="InterPro" id="IPR003141">
    <property type="entry name" value="Pol/His_phosphatase_N"/>
</dbReference>
<dbReference type="Pfam" id="PF02811">
    <property type="entry name" value="PHP"/>
    <property type="match status" value="1"/>
</dbReference>
<dbReference type="HOGENOM" id="CLU_003297_1_0_14"/>
<comment type="function">
    <text evidence="6">Required for replicative DNA synthesis. This DNA polymerase also exhibits 3' to 5' exonuclease activity.</text>
</comment>
<keyword evidence="10" id="KW-1185">Reference proteome</keyword>
<dbReference type="Gene3D" id="3.30.420.10">
    <property type="entry name" value="Ribonuclease H-like superfamily/Ribonuclease H"/>
    <property type="match status" value="1"/>
</dbReference>
<keyword evidence="3 6" id="KW-0235">DNA replication</keyword>
<evidence type="ECO:0000313" key="10">
    <source>
        <dbReference type="Proteomes" id="UP000030066"/>
    </source>
</evidence>
<evidence type="ECO:0000259" key="8">
    <source>
        <dbReference type="SMART" id="SM00481"/>
    </source>
</evidence>
<dbReference type="InterPro" id="IPR012340">
    <property type="entry name" value="NA-bd_OB-fold"/>
</dbReference>
<evidence type="ECO:0000256" key="6">
    <source>
        <dbReference type="HAMAP-Rule" id="MF_00356"/>
    </source>
</evidence>
<evidence type="ECO:0000256" key="2">
    <source>
        <dbReference type="ARBA" id="ARBA00022695"/>
    </source>
</evidence>
<reference evidence="9 10" key="1">
    <citation type="journal article" date="2014" name="PLoS ONE">
        <title>An emerging Mycoplasma associated with trichomoniasis, vaginal infection and disease.</title>
        <authorList>
            <consortium name="Vaginal Microbiome Consortium"/>
            <person name="Fettweis J.M."/>
            <person name="Serrano M.G."/>
            <person name="Huang B."/>
            <person name="Brooks J.P."/>
            <person name="Glascock A.L."/>
            <person name="Sheth N.U."/>
            <person name="Strauss J.F.III."/>
            <person name="Jefferson K.K."/>
            <person name="Buck G.A."/>
        </authorList>
    </citation>
    <scope>NUCLEOTIDE SEQUENCE [LARGE SCALE GENOMIC DNA]</scope>
    <source>
        <strain evidence="9 10">VCU_M1</strain>
    </source>
</reference>
<dbReference type="EMBL" id="CP007711">
    <property type="protein sequence ID" value="AIV03844.1"/>
    <property type="molecule type" value="Genomic_DNA"/>
</dbReference>
<dbReference type="NCBIfam" id="NF001688">
    <property type="entry name" value="PRK00448.1"/>
    <property type="match status" value="1"/>
</dbReference>
<dbReference type="Pfam" id="PF07733">
    <property type="entry name" value="DNA_pol3_alpha"/>
    <property type="match status" value="2"/>
</dbReference>
<evidence type="ECO:0000313" key="9">
    <source>
        <dbReference type="EMBL" id="AIV03844.1"/>
    </source>
</evidence>
<dbReference type="InterPro" id="IPR004013">
    <property type="entry name" value="PHP_dom"/>
</dbReference>
<dbReference type="Gene3D" id="3.30.1900.20">
    <property type="match status" value="2"/>
</dbReference>
<evidence type="ECO:0000259" key="7">
    <source>
        <dbReference type="SMART" id="SM00479"/>
    </source>
</evidence>
<dbReference type="STRING" id="1318617.MGM1_4790"/>
<keyword evidence="1 6" id="KW-0808">Transferase</keyword>
<dbReference type="InterPro" id="IPR012337">
    <property type="entry name" value="RNaseH-like_sf"/>
</dbReference>
<dbReference type="SMART" id="SM00481">
    <property type="entry name" value="POLIIIAc"/>
    <property type="match status" value="1"/>
</dbReference>
<sequence>MSDLGIEFLLTSEVITEDEYKTIGDSITTELGENKNTNTYFLNISVKRILPVNIYKKIYSLAIKDKDNNFDIYFKGKVKDFTAQDLFDYFKFYLESKKIDTEVFKSILDAKSFSSSNGNISILYYTNAELTSLKSIKTDLIYFLMEACFDFNELHFKLDNNRQNTDLRKKQTTEAIAQAKLRVKKTDFAMNATREANKIDANKINKIETIYINEVDRVFFEGQIFSEPTRIITKNGYIIYRFDVTDFSSAISCTAFINPKEGNYSSKYLKKQTSSLNQAYLDDFHLNDWVRVDGYSKTDKYSNNEVTCSINKIEKLKKAPSQFVYLDEEINKRSEVLMHTKMSAFDGIASVEEIVDKVKQHGWKGIGIADRYNVHNYPTIYNNTKNTDLKILYGVELNVLNKNNLIVKNETDLDLNQATYVIFDIETTGLYNEFDDLIEFAGYKVRDGQIIDKEIFLVKTKQTIKPHLLDKVNITNEMLDNEGINVTEALKRIQNFVKDTVLVAHNGIAFDYRFINKKLVANGFLPLSNSIIDTLQLSRAINEKILHHRLGVVAKLFNIEYNEADAHRAEYDTNVLYQLFNVFIKRLNDLKITNLKQLAAYTSKILFERQFSDNFVITYVKDQKGFKPLYKIVSDSNTKNLFTTPRVFIDDLINEREHFILMNHPTESDLFDNALNGLDTELETCINFYDYILVASDKNIAHLINNQNISVDDARKAIKRIVLTAKKLNKKVIATSDAYYLNPWEEIARRVYVNSKLLGGKNHRFYSYGGNNDFLPNGNLRTTKDLIKEFSFLNDDALIKEIVITNPNELFNSIDCNLKPIKTSLYPPIIDNVEEKIAKYVQDRLKELYGDKIHPIIQSALDKEIDAVFKYKYSIIYWVSHLLVKKSLDDGYLVGSRGSVGSSILAYLLNITEVNPLPPHYICKKCKHIEFVENVDDGFDLKPKQCPNCGEIMFGDGHDIPFETFMGFKGDKIPDIDLNFSGEYQHKAHQFIRDVFGADHVFRSGTISTVADKTAFGYVKNYFESKNPNQIIPTAYINWIVKKCSNVKRTTGQHPGGIIVIPRDMEICDFTPYNYPADEPSDWYTSHFTYDFLHDCLLKFDVLGHDDPTKLKILDKSTNVHPTTISFYDDKVLRLFTDIEVMGIKATDVENEPTGALGLPEFGTDFVRQMLCEAKPRSFADLVRISGLSHGTNVWLQNSRDLILESQLKLSEVISCRDDIMINLIKQYGVPDKVAFNVMESVRKGKGIKTNELEILKEHKVKDWYINSCQKIAYLFPKAHATAYVINAWRMAWYKIYYPLHFYAAYFSINAQDFDLEAAIWGKEKVLNKLKNLKSQINAKAKVSDVERHKIPVYEVMLEMFARGFKFANVDLKHSLPTYFIVDKDQLIPPFLTIPGLGFKGAFMLHKGREYKPYISKEDLLNRAKVQTPVLKAMEDLGITNGLKEENQMSLFDDC</sequence>
<comment type="similarity">
    <text evidence="6">Belongs to the DNA polymerase type-C family. PolC subfamily.</text>
</comment>
<dbReference type="SUPFAM" id="SSF53098">
    <property type="entry name" value="Ribonuclease H-like"/>
    <property type="match status" value="1"/>
</dbReference>
<feature type="domain" description="Exonuclease" evidence="7">
    <location>
        <begin position="419"/>
        <end position="589"/>
    </location>
</feature>
<dbReference type="NCBIfam" id="TIGR01405">
    <property type="entry name" value="polC_Gram_pos"/>
    <property type="match status" value="1"/>
</dbReference>
<dbReference type="KEGG" id="mgj:MGM1_4790"/>
<evidence type="ECO:0000256" key="4">
    <source>
        <dbReference type="ARBA" id="ARBA00022839"/>
    </source>
</evidence>
<evidence type="ECO:0000256" key="5">
    <source>
        <dbReference type="ARBA" id="ARBA00022932"/>
    </source>
</evidence>
<organism evidence="9 10">
    <name type="scientific">Candidatus Malacoplasma girerdii</name>
    <dbReference type="NCBI Taxonomy" id="1318617"/>
    <lineage>
        <taxon>Bacteria</taxon>
        <taxon>Bacillati</taxon>
        <taxon>Mycoplasmatota</taxon>
        <taxon>Mycoplasmoidales</taxon>
        <taxon>Mycoplasmoidaceae</taxon>
        <taxon>Malacoplasma</taxon>
    </lineage>
</organism>
<accession>A0A097STD0</accession>
<dbReference type="GO" id="GO:0006261">
    <property type="term" value="P:DNA-templated DNA replication"/>
    <property type="evidence" value="ECO:0007669"/>
    <property type="project" value="UniProtKB-UniRule"/>
</dbReference>
<dbReference type="GO" id="GO:0003887">
    <property type="term" value="F:DNA-directed DNA polymerase activity"/>
    <property type="evidence" value="ECO:0007669"/>
    <property type="project" value="UniProtKB-UniRule"/>
</dbReference>
<keyword evidence="2 6" id="KW-0548">Nucleotidyltransferase</keyword>
<dbReference type="InterPro" id="IPR013520">
    <property type="entry name" value="Ribonucl_H"/>
</dbReference>